<dbReference type="AlphaFoldDB" id="A0A9P1GQN4"/>
<feature type="region of interest" description="Disordered" evidence="1">
    <location>
        <begin position="21"/>
        <end position="57"/>
    </location>
</feature>
<dbReference type="GO" id="GO:0016020">
    <property type="term" value="C:membrane"/>
    <property type="evidence" value="ECO:0007669"/>
    <property type="project" value="TreeGrafter"/>
</dbReference>
<dbReference type="Proteomes" id="UP001152797">
    <property type="component" value="Unassembled WGS sequence"/>
</dbReference>
<evidence type="ECO:0000256" key="1">
    <source>
        <dbReference type="SAM" id="MobiDB-lite"/>
    </source>
</evidence>
<feature type="non-terminal residue" evidence="3">
    <location>
        <position position="1"/>
    </location>
</feature>
<comment type="caution">
    <text evidence="3">The sequence shown here is derived from an EMBL/GenBank/DDBJ whole genome shotgun (WGS) entry which is preliminary data.</text>
</comment>
<reference evidence="3" key="1">
    <citation type="submission" date="2022-10" db="EMBL/GenBank/DDBJ databases">
        <authorList>
            <person name="Chen Y."/>
            <person name="Dougan E. K."/>
            <person name="Chan C."/>
            <person name="Rhodes N."/>
            <person name="Thang M."/>
        </authorList>
    </citation>
    <scope>NUCLEOTIDE SEQUENCE</scope>
</reference>
<feature type="transmembrane region" description="Helical" evidence="2">
    <location>
        <begin position="617"/>
        <end position="637"/>
    </location>
</feature>
<keyword evidence="2" id="KW-0472">Membrane</keyword>
<feature type="transmembrane region" description="Helical" evidence="2">
    <location>
        <begin position="459"/>
        <end position="487"/>
    </location>
</feature>
<name>A0A9P1GQN4_9DINO</name>
<proteinExistence type="predicted"/>
<feature type="transmembrane region" description="Helical" evidence="2">
    <location>
        <begin position="533"/>
        <end position="555"/>
    </location>
</feature>
<evidence type="ECO:0000313" key="4">
    <source>
        <dbReference type="EMBL" id="CAL4806711.1"/>
    </source>
</evidence>
<evidence type="ECO:0000256" key="2">
    <source>
        <dbReference type="SAM" id="Phobius"/>
    </source>
</evidence>
<sequence length="663" mass="74557">LQPDTGAGTLIGNWFEERALRDSSGEGRTVPQRHLPRSGLLKDWTKVPPQPRKGDDTFDRVYGPKSSLEWEPASNAIGKVDNSTPNIMMDGPLDVALKTAHHEGAEMDVQTEEGILEEVNHARYFETTTGVGHQKPDYTVAKKASHTSKCYEQEIRCGPEPDVMPALENTGLEVPFHAHYSRVDQITNTRMFMADKEFRGNVAASAPTGVGPFHRNAEFTKGCEKFILAVHKDEGLNAMYAGLKDLNPMRQLGGEHPAAHFALIPSLAALKGTIHRKVQEVWGPLGYVNLRQRLCEFCDHEGFVRKADVVEVLRETLGISEDEVGSKPLDVWLSQLTTMKKDELKASTLMISLRPALPQKDKRRVLTAFKLLQGPSGTARLGDWLQRPRATCGRIMIRRGDLGMCCNLFKIDVQWPQDVSTSPWLPQWIYVLLVGLVTTLFLAFQIVHLMDFFPKFGWFYFVFLTNWALVLESVTLLLLWVSTIWAYGSAPGEGQKAPLFVRDALSLWYIIQPMSLVVVILYWTVVNQFWDPYAIEFSSLWAHLLNWMVLIVHLFVSNLPWSFKNGIWAFMFSVVFVIWTIIHYFLEIGKGIPCDDYEIEKCPIYNTFDWNKPGQTIGICVGASVALLVVLGLYTGLFRCRDACSGRGRTSTGEKDVEAAAAS</sequence>
<dbReference type="OrthoDB" id="61280at2759"/>
<keyword evidence="2" id="KW-1133">Transmembrane helix</keyword>
<feature type="transmembrane region" description="Helical" evidence="2">
    <location>
        <begin position="567"/>
        <end position="586"/>
    </location>
</feature>
<dbReference type="EMBL" id="CAMXCT010006747">
    <property type="protein sequence ID" value="CAI4019399.1"/>
    <property type="molecule type" value="Genomic_DNA"/>
</dbReference>
<evidence type="ECO:0000313" key="5">
    <source>
        <dbReference type="Proteomes" id="UP001152797"/>
    </source>
</evidence>
<dbReference type="PANTHER" id="PTHR12242:SF1">
    <property type="entry name" value="MYND-TYPE DOMAIN-CONTAINING PROTEIN"/>
    <property type="match status" value="1"/>
</dbReference>
<keyword evidence="5" id="KW-1185">Reference proteome</keyword>
<organism evidence="3">
    <name type="scientific">Cladocopium goreaui</name>
    <dbReference type="NCBI Taxonomy" id="2562237"/>
    <lineage>
        <taxon>Eukaryota</taxon>
        <taxon>Sar</taxon>
        <taxon>Alveolata</taxon>
        <taxon>Dinophyceae</taxon>
        <taxon>Suessiales</taxon>
        <taxon>Symbiodiniaceae</taxon>
        <taxon>Cladocopium</taxon>
    </lineage>
</organism>
<evidence type="ECO:0000313" key="3">
    <source>
        <dbReference type="EMBL" id="CAI4019399.1"/>
    </source>
</evidence>
<keyword evidence="2" id="KW-0812">Transmembrane</keyword>
<gene>
    <name evidence="3" type="ORF">C1SCF055_LOCUS43901</name>
</gene>
<protein>
    <submittedName>
        <fullName evidence="3">Uncharacterized protein</fullName>
    </submittedName>
</protein>
<feature type="transmembrane region" description="Helical" evidence="2">
    <location>
        <begin position="507"/>
        <end position="526"/>
    </location>
</feature>
<dbReference type="EMBL" id="CAMXCT030006747">
    <property type="protein sequence ID" value="CAL4806711.1"/>
    <property type="molecule type" value="Genomic_DNA"/>
</dbReference>
<feature type="transmembrane region" description="Helical" evidence="2">
    <location>
        <begin position="428"/>
        <end position="447"/>
    </location>
</feature>
<dbReference type="EMBL" id="CAMXCT020006747">
    <property type="protein sequence ID" value="CAL1172774.1"/>
    <property type="molecule type" value="Genomic_DNA"/>
</dbReference>
<accession>A0A9P1GQN4</accession>
<reference evidence="4 5" key="2">
    <citation type="submission" date="2024-05" db="EMBL/GenBank/DDBJ databases">
        <authorList>
            <person name="Chen Y."/>
            <person name="Shah S."/>
            <person name="Dougan E. K."/>
            <person name="Thang M."/>
            <person name="Chan C."/>
        </authorList>
    </citation>
    <scope>NUCLEOTIDE SEQUENCE [LARGE SCALE GENOMIC DNA]</scope>
</reference>
<dbReference type="PANTHER" id="PTHR12242">
    <property type="entry name" value="OS02G0130600 PROTEIN-RELATED"/>
    <property type="match status" value="1"/>
</dbReference>